<keyword evidence="2" id="KW-0732">Signal</keyword>
<dbReference type="eggNOG" id="ENOG50309GT">
    <property type="taxonomic scope" value="Bacteria"/>
</dbReference>
<dbReference type="RefSeq" id="WP_057917193.1">
    <property type="nucleotide sequence ID" value="NZ_CP011129.1"/>
</dbReference>
<dbReference type="KEGG" id="lab:LA76x_1486"/>
<evidence type="ECO:0008006" key="5">
    <source>
        <dbReference type="Google" id="ProtNLM"/>
    </source>
</evidence>
<proteinExistence type="predicted"/>
<protein>
    <recommendedName>
        <fullName evidence="5">Secreted protein</fullName>
    </recommendedName>
</protein>
<reference evidence="3 4" key="1">
    <citation type="journal article" date="2015" name="BMC Genomics">
        <title>Comparative genomics and metabolic profiling of the genus Lysobacter.</title>
        <authorList>
            <person name="de Bruijn I."/>
            <person name="Cheng X."/>
            <person name="de Jager V."/>
            <person name="Exposito R.G."/>
            <person name="Watrous J."/>
            <person name="Patel N."/>
            <person name="Postma J."/>
            <person name="Dorrestein P.C."/>
            <person name="Kobayashi D."/>
            <person name="Raaijmakers J.M."/>
        </authorList>
    </citation>
    <scope>NUCLEOTIDE SEQUENCE [LARGE SCALE GENOMIC DNA]</scope>
    <source>
        <strain evidence="3 4">76</strain>
    </source>
</reference>
<feature type="chain" id="PRO_5006596915" description="Secreted protein" evidence="2">
    <location>
        <begin position="25"/>
        <end position="287"/>
    </location>
</feature>
<accession>A0A0S2F7X5</accession>
<dbReference type="STRING" id="84531.LA76x_1486"/>
<keyword evidence="4" id="KW-1185">Reference proteome</keyword>
<sequence length="287" mass="30040">MLKHLRQLPLVLSLAFGVAAGAHAQALPGKHADTTYLPVWNQNNGKLEYLLQLEPASNQAAGIRWKAGNNTFDAALGLDAGDGLGLVCDRKTGLAGVVGNLANHCLLASLDEDDARNDSRQVSAGASVSRPGGRVGVAVGTGRDTMPAWLSPNSRTSRVDQNTLTVYGQKNIGRGDALVSIGGTWARARLIPAGEMPGLADRWSSKSITVGAGIGNFGANIIGRVVDTPGPGQWEGLGVGLTWRTPWSGQLTVGAENVVTRGKNPFAPGNGEKDEGTVPYVRYEQDL</sequence>
<organism evidence="3 4">
    <name type="scientific">Lysobacter antibioticus</name>
    <dbReference type="NCBI Taxonomy" id="84531"/>
    <lineage>
        <taxon>Bacteria</taxon>
        <taxon>Pseudomonadati</taxon>
        <taxon>Pseudomonadota</taxon>
        <taxon>Gammaproteobacteria</taxon>
        <taxon>Lysobacterales</taxon>
        <taxon>Lysobacteraceae</taxon>
        <taxon>Lysobacter</taxon>
    </lineage>
</organism>
<evidence type="ECO:0000256" key="1">
    <source>
        <dbReference type="SAM" id="MobiDB-lite"/>
    </source>
</evidence>
<dbReference type="AlphaFoldDB" id="A0A0S2F7X5"/>
<dbReference type="Proteomes" id="UP000060787">
    <property type="component" value="Chromosome"/>
</dbReference>
<name>A0A0S2F7X5_LYSAN</name>
<evidence type="ECO:0000313" key="4">
    <source>
        <dbReference type="Proteomes" id="UP000060787"/>
    </source>
</evidence>
<evidence type="ECO:0000256" key="2">
    <source>
        <dbReference type="SAM" id="SignalP"/>
    </source>
</evidence>
<dbReference type="PATRIC" id="fig|84531.8.peg.1515"/>
<gene>
    <name evidence="3" type="ORF">LA76x_1486</name>
</gene>
<feature type="compositionally biased region" description="Low complexity" evidence="1">
    <location>
        <begin position="125"/>
        <end position="137"/>
    </location>
</feature>
<feature type="signal peptide" evidence="2">
    <location>
        <begin position="1"/>
        <end position="24"/>
    </location>
</feature>
<feature type="region of interest" description="Disordered" evidence="1">
    <location>
        <begin position="118"/>
        <end position="137"/>
    </location>
</feature>
<dbReference type="EMBL" id="CP011129">
    <property type="protein sequence ID" value="ALN79642.1"/>
    <property type="molecule type" value="Genomic_DNA"/>
</dbReference>
<evidence type="ECO:0000313" key="3">
    <source>
        <dbReference type="EMBL" id="ALN79642.1"/>
    </source>
</evidence>